<organism evidence="3 4">
    <name type="scientific">Blattabacterium punctulatus CPU2</name>
    <dbReference type="NCBI Taxonomy" id="1457032"/>
    <lineage>
        <taxon>Bacteria</taxon>
        <taxon>Pseudomonadati</taxon>
        <taxon>Bacteroidota</taxon>
        <taxon>Flavobacteriia</taxon>
        <taxon>Flavobacteriales</taxon>
        <taxon>Blattabacteriaceae</taxon>
        <taxon>Blattabacterium</taxon>
    </lineage>
</organism>
<gene>
    <name evidence="3" type="ORF">CPU2_029</name>
</gene>
<proteinExistence type="predicted"/>
<sequence>MIYIKTDKILIILISILSLIFFFPKKDIFKYKFYKEKTFFYKEPFSPFNFKILKNNKNIYFIILQLENWNKIYCNKIPNFFNKNNIIDEYKFRTCSFFNKKYKSRIWNKKKYYGLIIGYFLMISIILKILFLYIFYFQSKIFQNNKKINFLIINILLIFLITILTIKYHSKELYLIPFCIFPISIRAFFNINLSLLIHLITILLLSLITPNSSEFIFLQVITGFLVILTKKSIYKITNLFFSVGKITITYIITFCSLTLIRKGSLENISLNTFYLFFLSGILTLLVHPLIFFFEKLLNITSDISLLEFSDINTPILRLLSQKAPGTLQHVLTVANIAEEAAISIRANSLLAKIGAIYHDIGKIQNSIFFIENQYNNPFNPHENISPKESAKIILEHVTIGIKLAKKYHLPDLIMDFIRTHHGNRIIHFFYEKQKKIYPNMIIDEKKFQYSGPKPFSKEMAIVMICDSVEAASKSIKNPSNKDLENIVENIINNQKKENQFTNVNITFKEIEKIKKVLKKKLINIYHTTRIEYPI</sequence>
<dbReference type="InterPro" id="IPR011621">
    <property type="entry name" value="Metal-dep_PHydrolase_7TM_intra"/>
</dbReference>
<feature type="transmembrane region" description="Helical" evidence="1">
    <location>
        <begin position="148"/>
        <end position="166"/>
    </location>
</feature>
<dbReference type="InterPro" id="IPR052722">
    <property type="entry name" value="PgpH_phosphodiesterase"/>
</dbReference>
<dbReference type="AlphaFoldDB" id="A0AAD1CLS5"/>
<dbReference type="Pfam" id="PF07698">
    <property type="entry name" value="7TM-7TMR_HD"/>
    <property type="match status" value="1"/>
</dbReference>
<feature type="transmembrane region" description="Helical" evidence="1">
    <location>
        <begin position="6"/>
        <end position="23"/>
    </location>
</feature>
<keyword evidence="3" id="KW-0378">Hydrolase</keyword>
<dbReference type="SUPFAM" id="SSF109604">
    <property type="entry name" value="HD-domain/PDEase-like"/>
    <property type="match status" value="1"/>
</dbReference>
<evidence type="ECO:0000313" key="3">
    <source>
        <dbReference type="EMBL" id="BBA17551.1"/>
    </source>
</evidence>
<evidence type="ECO:0000313" key="4">
    <source>
        <dbReference type="Proteomes" id="UP000262607"/>
    </source>
</evidence>
<reference evidence="3 4" key="1">
    <citation type="submission" date="2014-06" db="EMBL/GenBank/DDBJ databases">
        <title>Genome sequence of the intracellular symbiont Blattabacterium cuenoti, strain CPU2 from the wood feeding cockroach Cryptocercus punctulatus.</title>
        <authorList>
            <person name="Kinjo Y."/>
            <person name="Ohkuma M."/>
            <person name="Tokuda G."/>
        </authorList>
    </citation>
    <scope>NUCLEOTIDE SEQUENCE [LARGE SCALE GENOMIC DNA]</scope>
    <source>
        <strain evidence="3 4">CPU2</strain>
    </source>
</reference>
<feature type="transmembrane region" description="Helical" evidence="1">
    <location>
        <begin position="112"/>
        <end position="136"/>
    </location>
</feature>
<dbReference type="SMART" id="SM00471">
    <property type="entry name" value="HDc"/>
    <property type="match status" value="1"/>
</dbReference>
<feature type="transmembrane region" description="Helical" evidence="1">
    <location>
        <begin position="272"/>
        <end position="293"/>
    </location>
</feature>
<dbReference type="GO" id="GO:0016787">
    <property type="term" value="F:hydrolase activity"/>
    <property type="evidence" value="ECO:0007669"/>
    <property type="project" value="UniProtKB-KW"/>
</dbReference>
<feature type="domain" description="HD/PDEase" evidence="2">
    <location>
        <begin position="322"/>
        <end position="480"/>
    </location>
</feature>
<dbReference type="InterPro" id="IPR006674">
    <property type="entry name" value="HD_domain"/>
</dbReference>
<dbReference type="InterPro" id="IPR006675">
    <property type="entry name" value="HDIG_dom"/>
</dbReference>
<dbReference type="Pfam" id="PF01966">
    <property type="entry name" value="HD"/>
    <property type="match status" value="1"/>
</dbReference>
<dbReference type="NCBIfam" id="TIGR00277">
    <property type="entry name" value="HDIG"/>
    <property type="match status" value="1"/>
</dbReference>
<accession>A0AAD1CLS5</accession>
<keyword evidence="1" id="KW-0472">Membrane</keyword>
<dbReference type="CDD" id="cd00077">
    <property type="entry name" value="HDc"/>
    <property type="match status" value="1"/>
</dbReference>
<evidence type="ECO:0000256" key="1">
    <source>
        <dbReference type="SAM" id="Phobius"/>
    </source>
</evidence>
<dbReference type="Proteomes" id="UP000262607">
    <property type="component" value="Chromosome"/>
</dbReference>
<keyword evidence="1" id="KW-1133">Transmembrane helix</keyword>
<feature type="transmembrane region" description="Helical" evidence="1">
    <location>
        <begin position="195"/>
        <end position="227"/>
    </location>
</feature>
<dbReference type="PANTHER" id="PTHR36442:SF1">
    <property type="entry name" value="CYCLIC-DI-AMP PHOSPHODIESTERASE PGPH"/>
    <property type="match status" value="1"/>
</dbReference>
<dbReference type="InterPro" id="IPR003607">
    <property type="entry name" value="HD/PDEase_dom"/>
</dbReference>
<name>A0AAD1CLS5_9FLAO</name>
<dbReference type="EMBL" id="AP014610">
    <property type="protein sequence ID" value="BBA17551.1"/>
    <property type="molecule type" value="Genomic_DNA"/>
</dbReference>
<protein>
    <submittedName>
        <fullName evidence="3">Membrane-associated HD superfamily hydrolase</fullName>
    </submittedName>
</protein>
<keyword evidence="1" id="KW-0812">Transmembrane</keyword>
<dbReference type="Gene3D" id="1.10.3210.10">
    <property type="entry name" value="Hypothetical protein af1432"/>
    <property type="match status" value="1"/>
</dbReference>
<dbReference type="PANTHER" id="PTHR36442">
    <property type="entry name" value="CYCLIC-DI-AMP PHOSPHODIESTERASE PGPH"/>
    <property type="match status" value="1"/>
</dbReference>
<feature type="transmembrane region" description="Helical" evidence="1">
    <location>
        <begin position="239"/>
        <end position="260"/>
    </location>
</feature>
<evidence type="ECO:0000259" key="2">
    <source>
        <dbReference type="SMART" id="SM00471"/>
    </source>
</evidence>